<dbReference type="PATRIC" id="fig|1036673.3.peg.710"/>
<evidence type="ECO:0000256" key="2">
    <source>
        <dbReference type="ARBA" id="ARBA00007639"/>
    </source>
</evidence>
<dbReference type="Gene3D" id="3.40.50.2300">
    <property type="match status" value="2"/>
</dbReference>
<dbReference type="KEGG" id="pms:KNP414_00801"/>
<proteinExistence type="inferred from homology"/>
<dbReference type="HOGENOM" id="CLU_037628_3_3_9"/>
<comment type="similarity">
    <text evidence="2">Belongs to the bacterial solute-binding protein 2 family.</text>
</comment>
<sequence length="338" mass="36423">MRSRNLWNGGIVLLLIVLLGLLLQFLLATLRIRELAHSPETGAPGGKPPKQIVLIGQVEDNPFWRTIERGAREAAASYGMNFDYRGPLRINPQEQIRLLEKALAARPDAVLVQGINSAEHRALIDRAAGEGIPVIAVDADEPGSRRLAYIGTDNRKAGETMGELVARQTGGRGRIGVLIGTQAYSQQLRLEGFQTVAARYPGLQIAGVRSTEPSRLQAAQQAEELLSAHPDIGYIVGFSALDGLGALNAAERTRPQGGLGIFAFDDLAETKEAILGCRITATLVQQPYRMGYDAVTLLRDYWEGRMPASEHFTAAEVYTRDTDAAEQAGRASGGGACP</sequence>
<evidence type="ECO:0000256" key="1">
    <source>
        <dbReference type="ARBA" id="ARBA00004196"/>
    </source>
</evidence>
<feature type="domain" description="Periplasmic binding protein" evidence="3">
    <location>
        <begin position="52"/>
        <end position="305"/>
    </location>
</feature>
<reference evidence="5" key="1">
    <citation type="submission" date="2011-06" db="EMBL/GenBank/DDBJ databases">
        <title>Complete genome sequence of Paenibacillus mucilaginosus KNP414.</title>
        <authorList>
            <person name="Wang J."/>
            <person name="Hu S."/>
            <person name="Hu X."/>
            <person name="Zhang B."/>
            <person name="Dong D."/>
            <person name="Zhang S."/>
            <person name="Zhao K."/>
            <person name="Wu D."/>
        </authorList>
    </citation>
    <scope>NUCLEOTIDE SEQUENCE [LARGE SCALE GENOMIC DNA]</scope>
    <source>
        <strain evidence="5">KNP414</strain>
    </source>
</reference>
<protein>
    <submittedName>
        <fullName evidence="4">Periplasmic binding protein/LacI transcriptional regulator</fullName>
    </submittedName>
</protein>
<dbReference type="SUPFAM" id="SSF53822">
    <property type="entry name" value="Periplasmic binding protein-like I"/>
    <property type="match status" value="1"/>
</dbReference>
<dbReference type="GO" id="GO:0030246">
    <property type="term" value="F:carbohydrate binding"/>
    <property type="evidence" value="ECO:0007669"/>
    <property type="project" value="TreeGrafter"/>
</dbReference>
<evidence type="ECO:0000313" key="5">
    <source>
        <dbReference type="Proteomes" id="UP000006620"/>
    </source>
</evidence>
<dbReference type="GO" id="GO:0030288">
    <property type="term" value="C:outer membrane-bounded periplasmic space"/>
    <property type="evidence" value="ECO:0007669"/>
    <property type="project" value="TreeGrafter"/>
</dbReference>
<dbReference type="PANTHER" id="PTHR30036">
    <property type="entry name" value="D-XYLOSE-BINDING PERIPLASMIC PROTEIN"/>
    <property type="match status" value="1"/>
</dbReference>
<dbReference type="AlphaFoldDB" id="F8F4J9"/>
<gene>
    <name evidence="4" type="ordered locus">KNP414_00801</name>
</gene>
<dbReference type="Proteomes" id="UP000006620">
    <property type="component" value="Chromosome"/>
</dbReference>
<evidence type="ECO:0000259" key="3">
    <source>
        <dbReference type="Pfam" id="PF13407"/>
    </source>
</evidence>
<accession>F8F4J9</accession>
<dbReference type="InterPro" id="IPR050555">
    <property type="entry name" value="Bact_Solute-Bind_Prot2"/>
</dbReference>
<evidence type="ECO:0000313" key="4">
    <source>
        <dbReference type="EMBL" id="AEI39391.1"/>
    </source>
</evidence>
<name>F8F4J9_PAEMK</name>
<reference evidence="4 5" key="2">
    <citation type="journal article" date="2013" name="Genome Announc.">
        <title>Genome Sequence of Growth-Improving Paenibacillus mucilaginosus Strain KNP414.</title>
        <authorList>
            <person name="Lu J.J."/>
            <person name="Wang J.F."/>
            <person name="Hu X.F."/>
        </authorList>
    </citation>
    <scope>NUCLEOTIDE SEQUENCE [LARGE SCALE GENOMIC DNA]</scope>
    <source>
        <strain evidence="4 5">KNP414</strain>
    </source>
</reference>
<dbReference type="RefSeq" id="WP_013914555.1">
    <property type="nucleotide sequence ID" value="NC_015690.1"/>
</dbReference>
<dbReference type="EMBL" id="CP002869">
    <property type="protein sequence ID" value="AEI39391.1"/>
    <property type="molecule type" value="Genomic_DNA"/>
</dbReference>
<comment type="subcellular location">
    <subcellularLocation>
        <location evidence="1">Cell envelope</location>
    </subcellularLocation>
</comment>
<dbReference type="InterPro" id="IPR028082">
    <property type="entry name" value="Peripla_BP_I"/>
</dbReference>
<dbReference type="Pfam" id="PF13407">
    <property type="entry name" value="Peripla_BP_4"/>
    <property type="match status" value="1"/>
</dbReference>
<organism evidence="4 5">
    <name type="scientific">Paenibacillus mucilaginosus (strain KNP414)</name>
    <dbReference type="NCBI Taxonomy" id="1036673"/>
    <lineage>
        <taxon>Bacteria</taxon>
        <taxon>Bacillati</taxon>
        <taxon>Bacillota</taxon>
        <taxon>Bacilli</taxon>
        <taxon>Bacillales</taxon>
        <taxon>Paenibacillaceae</taxon>
        <taxon>Paenibacillus</taxon>
    </lineage>
</organism>
<dbReference type="PANTHER" id="PTHR30036:SF7">
    <property type="entry name" value="ABC TRANSPORTER PERIPLASMIC-BINDING PROTEIN YPHF"/>
    <property type="match status" value="1"/>
</dbReference>
<dbReference type="InterPro" id="IPR025997">
    <property type="entry name" value="SBP_2_dom"/>
</dbReference>